<proteinExistence type="predicted"/>
<dbReference type="RefSeq" id="WP_161817806.1">
    <property type="nucleotide sequence ID" value="NZ_JAACJS010000011.1"/>
</dbReference>
<dbReference type="Proteomes" id="UP000753802">
    <property type="component" value="Unassembled WGS sequence"/>
</dbReference>
<accession>A0ABW9ZT79</accession>
<sequence length="133" mass="14715">MSILQPTIVSLNPVEPIAIVFNHETQKGVSANLQITYGVTDNAWLQGRPDIHFIALLRATAAPYHVVGGTPNAARRALLNQQSDQFTFDFSLETTSQIIGQAFPVSFMLCVYDMADPVMVQRCDIRSYSVTLQ</sequence>
<evidence type="ECO:0000313" key="2">
    <source>
        <dbReference type="Proteomes" id="UP000753802"/>
    </source>
</evidence>
<keyword evidence="2" id="KW-1185">Reference proteome</keyword>
<reference evidence="1 2" key="1">
    <citation type="submission" date="2020-01" db="EMBL/GenBank/DDBJ databases">
        <title>Genome analysis.</title>
        <authorList>
            <person name="Wu S."/>
            <person name="Wang G."/>
        </authorList>
    </citation>
    <scope>NUCLEOTIDE SEQUENCE [LARGE SCALE GENOMIC DNA]</scope>
    <source>
        <strain evidence="1 2">SYL130</strain>
    </source>
</reference>
<evidence type="ECO:0000313" key="1">
    <source>
        <dbReference type="EMBL" id="NCI49489.1"/>
    </source>
</evidence>
<gene>
    <name evidence="1" type="ORF">GWC95_06110</name>
</gene>
<comment type="caution">
    <text evidence="1">The sequence shown here is derived from an EMBL/GenBank/DDBJ whole genome shotgun (WGS) entry which is preliminary data.</text>
</comment>
<name>A0ABW9ZT79_9BACT</name>
<protein>
    <submittedName>
        <fullName evidence="1">Uncharacterized protein</fullName>
    </submittedName>
</protein>
<organism evidence="1 2">
    <name type="scientific">Sediminibacterium roseum</name>
    <dbReference type="NCBI Taxonomy" id="1978412"/>
    <lineage>
        <taxon>Bacteria</taxon>
        <taxon>Pseudomonadati</taxon>
        <taxon>Bacteroidota</taxon>
        <taxon>Chitinophagia</taxon>
        <taxon>Chitinophagales</taxon>
        <taxon>Chitinophagaceae</taxon>
        <taxon>Sediminibacterium</taxon>
    </lineage>
</organism>
<dbReference type="EMBL" id="JAACJS010000011">
    <property type="protein sequence ID" value="NCI49489.1"/>
    <property type="molecule type" value="Genomic_DNA"/>
</dbReference>